<proteinExistence type="inferred from homology"/>
<gene>
    <name evidence="4" type="ORF">FLPANLNF_00002</name>
</gene>
<dbReference type="EMBL" id="MT631261">
    <property type="protein sequence ID" value="QNO47383.1"/>
    <property type="molecule type" value="Genomic_DNA"/>
</dbReference>
<reference evidence="4" key="1">
    <citation type="submission" date="2020-06" db="EMBL/GenBank/DDBJ databases">
        <title>Unique genomic features of the anaerobic methanotrophic archaea.</title>
        <authorList>
            <person name="Chadwick G.L."/>
            <person name="Skennerton C.T."/>
            <person name="Laso-Perez R."/>
            <person name="Leu A.O."/>
            <person name="Speth D.R."/>
            <person name="Yu H."/>
            <person name="Morgan-Lang C."/>
            <person name="Hatzenpichler R."/>
            <person name="Goudeau D."/>
            <person name="Malmstrom R."/>
            <person name="Brazelton W.J."/>
            <person name="Woyke T."/>
            <person name="Hallam S.J."/>
            <person name="Tyson G.W."/>
            <person name="Wegener G."/>
            <person name="Boetius A."/>
            <person name="Orphan V."/>
        </authorList>
    </citation>
    <scope>NUCLEOTIDE SEQUENCE</scope>
</reference>
<organism evidence="4">
    <name type="scientific">Candidatus Methanogaster sp. ANME-2c ERB4</name>
    <dbReference type="NCBI Taxonomy" id="2759911"/>
    <lineage>
        <taxon>Archaea</taxon>
        <taxon>Methanobacteriati</taxon>
        <taxon>Methanobacteriota</taxon>
        <taxon>Stenosarchaea group</taxon>
        <taxon>Methanomicrobia</taxon>
        <taxon>Methanosarcinales</taxon>
        <taxon>ANME-2 cluster</taxon>
        <taxon>Candidatus Methanogasteraceae</taxon>
        <taxon>Candidatus Methanogaster</taxon>
    </lineage>
</organism>
<evidence type="ECO:0000256" key="2">
    <source>
        <dbReference type="HAMAP-Rule" id="MF_01940"/>
    </source>
</evidence>
<feature type="short sequence motif" description="HXTX 1" evidence="2">
    <location>
        <begin position="38"/>
        <end position="41"/>
    </location>
</feature>
<dbReference type="SUPFAM" id="SSF55144">
    <property type="entry name" value="LigT-like"/>
    <property type="match status" value="1"/>
</dbReference>
<sequence>MIRTFIAVDLPDSFVDTIAEIQQELKGNIKLVDPKQVHITMKFLGDVPEKKVPKIEDALSGINSEPFTARVHGVGAFPKPDYARVIYIGADPAETFTRLYAEVESALTPLGFKREKRPFTPHATLARVKHNPEGARMRLRDTIEHLSDIEVGTMDVDTIKLKKSTLTPKGAIYETLKEVHL</sequence>
<evidence type="ECO:0000259" key="3">
    <source>
        <dbReference type="Pfam" id="PF02834"/>
    </source>
</evidence>
<dbReference type="Pfam" id="PF02834">
    <property type="entry name" value="LigT_PEase"/>
    <property type="match status" value="2"/>
</dbReference>
<dbReference type="NCBIfam" id="TIGR02258">
    <property type="entry name" value="2_5_ligase"/>
    <property type="match status" value="1"/>
</dbReference>
<dbReference type="InterPro" id="IPR009097">
    <property type="entry name" value="Cyclic_Pdiesterase"/>
</dbReference>
<feature type="active site" description="Proton acceptor" evidence="2">
    <location>
        <position position="122"/>
    </location>
</feature>
<dbReference type="EC" id="3.1.4.58" evidence="2"/>
<dbReference type="PANTHER" id="PTHR35561:SF1">
    <property type="entry name" value="RNA 2',3'-CYCLIC PHOSPHODIESTERASE"/>
    <property type="match status" value="1"/>
</dbReference>
<evidence type="ECO:0000256" key="1">
    <source>
        <dbReference type="ARBA" id="ARBA00022801"/>
    </source>
</evidence>
<dbReference type="GO" id="GO:0004113">
    <property type="term" value="F:2',3'-cyclic-nucleotide 3'-phosphodiesterase activity"/>
    <property type="evidence" value="ECO:0007669"/>
    <property type="project" value="InterPro"/>
</dbReference>
<feature type="short sequence motif" description="HXTX 2" evidence="2">
    <location>
        <begin position="122"/>
        <end position="125"/>
    </location>
</feature>
<dbReference type="Gene3D" id="3.90.1140.10">
    <property type="entry name" value="Cyclic phosphodiesterase"/>
    <property type="match status" value="1"/>
</dbReference>
<dbReference type="HAMAP" id="MF_01940">
    <property type="entry name" value="RNA_CPDase"/>
    <property type="match status" value="1"/>
</dbReference>
<feature type="domain" description="Phosphoesterase HXTX" evidence="3">
    <location>
        <begin position="91"/>
        <end position="173"/>
    </location>
</feature>
<dbReference type="PANTHER" id="PTHR35561">
    <property type="entry name" value="RNA 2',3'-CYCLIC PHOSPHODIESTERASE"/>
    <property type="match status" value="1"/>
</dbReference>
<dbReference type="InterPro" id="IPR014051">
    <property type="entry name" value="Phosphoesterase_HXTX"/>
</dbReference>
<dbReference type="AlphaFoldDB" id="A0A7G9YH99"/>
<evidence type="ECO:0000313" key="4">
    <source>
        <dbReference type="EMBL" id="QNO47383.1"/>
    </source>
</evidence>
<comment type="similarity">
    <text evidence="2">Belongs to the 2H phosphoesterase superfamily. ThpR family.</text>
</comment>
<keyword evidence="1 2" id="KW-0378">Hydrolase</keyword>
<protein>
    <recommendedName>
        <fullName evidence="2">RNA 2',3'-cyclic phosphodiesterase</fullName>
        <shortName evidence="2">RNA 2',3'-CPDase</shortName>
        <ecNumber evidence="2">3.1.4.58</ecNumber>
    </recommendedName>
</protein>
<name>A0A7G9YH99_9EURY</name>
<feature type="domain" description="Phosphoesterase HXTX" evidence="3">
    <location>
        <begin position="8"/>
        <end position="87"/>
    </location>
</feature>
<dbReference type="GO" id="GO:0008664">
    <property type="term" value="F:RNA 2',3'-cyclic 3'-phosphodiesterase activity"/>
    <property type="evidence" value="ECO:0007669"/>
    <property type="project" value="UniProtKB-EC"/>
</dbReference>
<comment type="catalytic activity">
    <reaction evidence="2">
        <text>a 3'-end 2',3'-cyclophospho-ribonucleotide-RNA + H2O = a 3'-end 2'-phospho-ribonucleotide-RNA + H(+)</text>
        <dbReference type="Rhea" id="RHEA:11828"/>
        <dbReference type="Rhea" id="RHEA-COMP:10464"/>
        <dbReference type="Rhea" id="RHEA-COMP:17353"/>
        <dbReference type="ChEBI" id="CHEBI:15377"/>
        <dbReference type="ChEBI" id="CHEBI:15378"/>
        <dbReference type="ChEBI" id="CHEBI:83064"/>
        <dbReference type="ChEBI" id="CHEBI:173113"/>
        <dbReference type="EC" id="3.1.4.58"/>
    </reaction>
</comment>
<feature type="active site" description="Proton donor" evidence="2">
    <location>
        <position position="38"/>
    </location>
</feature>
<dbReference type="InterPro" id="IPR004175">
    <property type="entry name" value="RNA_CPDase"/>
</dbReference>
<comment type="function">
    <text evidence="2">Hydrolyzes RNA 2',3'-cyclic phosphodiester to an RNA 2'-phosphomonoester.</text>
</comment>
<accession>A0A7G9YH99</accession>